<gene>
    <name evidence="1" type="ORF">CEUSTIGMA_g12191.t1</name>
</gene>
<proteinExistence type="predicted"/>
<name>A0A250XP98_9CHLO</name>
<dbReference type="AlphaFoldDB" id="A0A250XP98"/>
<sequence>MDGGQLKRRAFVPSGGFGDLHMRYYPFEDASGKAVCWRIGRESADAFIARSSFVGAKDRLFVGSKVRVFFPVKEKYFVDVTDRGLPAWHVTNEAVWEAVGPTRICHLLIRRVGGGNHVYART</sequence>
<keyword evidence="2" id="KW-1185">Reference proteome</keyword>
<protein>
    <submittedName>
        <fullName evidence="1">Uncharacterized protein</fullName>
    </submittedName>
</protein>
<evidence type="ECO:0000313" key="1">
    <source>
        <dbReference type="EMBL" id="GAX84769.1"/>
    </source>
</evidence>
<dbReference type="Proteomes" id="UP000232323">
    <property type="component" value="Unassembled WGS sequence"/>
</dbReference>
<dbReference type="EMBL" id="BEGY01000135">
    <property type="protein sequence ID" value="GAX84769.1"/>
    <property type="molecule type" value="Genomic_DNA"/>
</dbReference>
<organism evidence="1 2">
    <name type="scientific">Chlamydomonas eustigma</name>
    <dbReference type="NCBI Taxonomy" id="1157962"/>
    <lineage>
        <taxon>Eukaryota</taxon>
        <taxon>Viridiplantae</taxon>
        <taxon>Chlorophyta</taxon>
        <taxon>core chlorophytes</taxon>
        <taxon>Chlorophyceae</taxon>
        <taxon>CS clade</taxon>
        <taxon>Chlamydomonadales</taxon>
        <taxon>Chlamydomonadaceae</taxon>
        <taxon>Chlamydomonas</taxon>
    </lineage>
</organism>
<accession>A0A250XP98</accession>
<reference evidence="1 2" key="1">
    <citation type="submission" date="2017-08" db="EMBL/GenBank/DDBJ databases">
        <title>Acidophilic green algal genome provides insights into adaptation to an acidic environment.</title>
        <authorList>
            <person name="Hirooka S."/>
            <person name="Hirose Y."/>
            <person name="Kanesaki Y."/>
            <person name="Higuchi S."/>
            <person name="Fujiwara T."/>
            <person name="Onuma R."/>
            <person name="Era A."/>
            <person name="Ohbayashi R."/>
            <person name="Uzuka A."/>
            <person name="Nozaki H."/>
            <person name="Yoshikawa H."/>
            <person name="Miyagishima S.Y."/>
        </authorList>
    </citation>
    <scope>NUCLEOTIDE SEQUENCE [LARGE SCALE GENOMIC DNA]</scope>
    <source>
        <strain evidence="1 2">NIES-2499</strain>
    </source>
</reference>
<evidence type="ECO:0000313" key="2">
    <source>
        <dbReference type="Proteomes" id="UP000232323"/>
    </source>
</evidence>
<comment type="caution">
    <text evidence="1">The sequence shown here is derived from an EMBL/GenBank/DDBJ whole genome shotgun (WGS) entry which is preliminary data.</text>
</comment>